<dbReference type="GO" id="GO:0042802">
    <property type="term" value="F:identical protein binding"/>
    <property type="evidence" value="ECO:0007669"/>
    <property type="project" value="TreeGrafter"/>
</dbReference>
<dbReference type="CDD" id="cd01399">
    <property type="entry name" value="GlcN6P_deaminase"/>
    <property type="match status" value="1"/>
</dbReference>
<evidence type="ECO:0000256" key="1">
    <source>
        <dbReference type="ARBA" id="ARBA00022801"/>
    </source>
</evidence>
<keyword evidence="5" id="KW-1185">Reference proteome</keyword>
<reference evidence="5" key="1">
    <citation type="submission" date="2015-07" db="EMBL/GenBank/DDBJ databases">
        <title>Fjat-10053 dsm26.</title>
        <authorList>
            <person name="Liu B."/>
            <person name="Wang J."/>
            <person name="Zhu Y."/>
            <person name="Liu G."/>
            <person name="Chen Q."/>
            <person name="Chen Z."/>
            <person name="Lan J."/>
            <person name="Che J."/>
            <person name="Ge C."/>
            <person name="Shi H."/>
            <person name="Pan Z."/>
            <person name="Liu X."/>
        </authorList>
    </citation>
    <scope>NUCLEOTIDE SEQUENCE [LARGE SCALE GENOMIC DNA]</scope>
    <source>
        <strain evidence="5">DSM 26</strain>
    </source>
</reference>
<dbReference type="Proteomes" id="UP000036780">
    <property type="component" value="Unassembled WGS sequence"/>
</dbReference>
<gene>
    <name evidence="4" type="ORF">AFK71_00150</name>
</gene>
<keyword evidence="1" id="KW-0378">Hydrolase</keyword>
<dbReference type="EMBL" id="LGTO01000001">
    <property type="protein sequence ID" value="KNE22712.1"/>
    <property type="molecule type" value="Genomic_DNA"/>
</dbReference>
<dbReference type="GO" id="GO:0006043">
    <property type="term" value="P:glucosamine catabolic process"/>
    <property type="evidence" value="ECO:0007669"/>
    <property type="project" value="TreeGrafter"/>
</dbReference>
<dbReference type="PANTHER" id="PTHR11280:SF5">
    <property type="entry name" value="GLUCOSAMINE-6-PHOSPHATE ISOMERASE"/>
    <property type="match status" value="1"/>
</dbReference>
<evidence type="ECO:0000313" key="4">
    <source>
        <dbReference type="EMBL" id="KNE22712.1"/>
    </source>
</evidence>
<dbReference type="Pfam" id="PF01182">
    <property type="entry name" value="Glucosamine_iso"/>
    <property type="match status" value="1"/>
</dbReference>
<keyword evidence="4" id="KW-0413">Isomerase</keyword>
<dbReference type="PANTHER" id="PTHR11280">
    <property type="entry name" value="GLUCOSAMINE-6-PHOSPHATE ISOMERASE"/>
    <property type="match status" value="1"/>
</dbReference>
<accession>A0A0L0QW06</accession>
<dbReference type="GO" id="GO:0005975">
    <property type="term" value="P:carbohydrate metabolic process"/>
    <property type="evidence" value="ECO:0007669"/>
    <property type="project" value="InterPro"/>
</dbReference>
<dbReference type="GO" id="GO:0016853">
    <property type="term" value="F:isomerase activity"/>
    <property type="evidence" value="ECO:0007669"/>
    <property type="project" value="UniProtKB-KW"/>
</dbReference>
<dbReference type="GO" id="GO:0005737">
    <property type="term" value="C:cytoplasm"/>
    <property type="evidence" value="ECO:0007669"/>
    <property type="project" value="TreeGrafter"/>
</dbReference>
<dbReference type="PATRIC" id="fig|1473.5.peg.73"/>
<dbReference type="GO" id="GO:0019262">
    <property type="term" value="P:N-acetylneuraminate catabolic process"/>
    <property type="evidence" value="ECO:0007669"/>
    <property type="project" value="TreeGrafter"/>
</dbReference>
<dbReference type="Gene3D" id="3.40.50.1360">
    <property type="match status" value="1"/>
</dbReference>
<evidence type="ECO:0000313" key="5">
    <source>
        <dbReference type="Proteomes" id="UP000036780"/>
    </source>
</evidence>
<dbReference type="OrthoDB" id="9791139at2"/>
<evidence type="ECO:0000259" key="3">
    <source>
        <dbReference type="Pfam" id="PF01182"/>
    </source>
</evidence>
<dbReference type="InterPro" id="IPR004547">
    <property type="entry name" value="Glucosamine6P_isomerase"/>
</dbReference>
<dbReference type="AlphaFoldDB" id="A0A0L0QW06"/>
<dbReference type="GO" id="GO:0006046">
    <property type="term" value="P:N-acetylglucosamine catabolic process"/>
    <property type="evidence" value="ECO:0007669"/>
    <property type="project" value="TreeGrafter"/>
</dbReference>
<proteinExistence type="predicted"/>
<organism evidence="4 5">
    <name type="scientific">Virgibacillus pantothenticus</name>
    <dbReference type="NCBI Taxonomy" id="1473"/>
    <lineage>
        <taxon>Bacteria</taxon>
        <taxon>Bacillati</taxon>
        <taxon>Bacillota</taxon>
        <taxon>Bacilli</taxon>
        <taxon>Bacillales</taxon>
        <taxon>Bacillaceae</taxon>
        <taxon>Virgibacillus</taxon>
    </lineage>
</organism>
<comment type="caution">
    <text evidence="4">The sequence shown here is derived from an EMBL/GenBank/DDBJ whole genome shotgun (WGS) entry which is preliminary data.</text>
</comment>
<dbReference type="RefSeq" id="WP_050349666.1">
    <property type="nucleotide sequence ID" value="NZ_FTOS01000015.1"/>
</dbReference>
<name>A0A0L0QW06_VIRPA</name>
<sequence length="241" mass="26886">MKKIFVKDYDEMSKKGYEIIKEVIETKEQPVISMTTGGSPRGLFKLFVEDIKNGLDISQTTIMNLDEYMGPKDAPYTVRTFMYENLYKLVEAKPKNIFLIDGEAQDTDKEIARYKAILDQYPRDVQLLGLGTNGHIGANEPGTPFDSTIFLAQHDESTIQSTMREYGIERVDAPTEMITLGFTEILAAEKVILLVSGKHKAEAVKALLEGEITPDCPATALRNCENAVVIIDEEAASLLEK</sequence>
<evidence type="ECO:0000256" key="2">
    <source>
        <dbReference type="ARBA" id="ARBA00023277"/>
    </source>
</evidence>
<dbReference type="InterPro" id="IPR006148">
    <property type="entry name" value="Glc/Gal-6P_isomerase"/>
</dbReference>
<dbReference type="GO" id="GO:0004342">
    <property type="term" value="F:glucosamine-6-phosphate deaminase activity"/>
    <property type="evidence" value="ECO:0007669"/>
    <property type="project" value="InterPro"/>
</dbReference>
<keyword evidence="2" id="KW-0119">Carbohydrate metabolism</keyword>
<feature type="domain" description="Glucosamine/galactosamine-6-phosphate isomerase" evidence="3">
    <location>
        <begin position="13"/>
        <end position="227"/>
    </location>
</feature>
<dbReference type="SUPFAM" id="SSF100950">
    <property type="entry name" value="NagB/RpiA/CoA transferase-like"/>
    <property type="match status" value="1"/>
</dbReference>
<dbReference type="InterPro" id="IPR037171">
    <property type="entry name" value="NagB/RpiA_transferase-like"/>
</dbReference>
<protein>
    <submittedName>
        <fullName evidence="4">Glucosamine-6-phosphate isomerase</fullName>
    </submittedName>
</protein>